<dbReference type="EMBL" id="VXIV02003367">
    <property type="protein sequence ID" value="KAF6017687.1"/>
    <property type="molecule type" value="Genomic_DNA"/>
</dbReference>
<dbReference type="Proteomes" id="UP000593567">
    <property type="component" value="Unassembled WGS sequence"/>
</dbReference>
<evidence type="ECO:0000256" key="3">
    <source>
        <dbReference type="ARBA" id="ARBA00022801"/>
    </source>
</evidence>
<dbReference type="SUPFAM" id="SSF53474">
    <property type="entry name" value="alpha/beta-Hydrolases"/>
    <property type="match status" value="1"/>
</dbReference>
<sequence>MVTRFDLLAGVNKDEGSTTVVGYIGVLNMSDPEAGVSIELASKVLELYCEMLTPLSVQLCTKFLFDTYELDKLSNDIERGHRIGELFGEVSFNADTFRQLIEHSTGTKSTYAYYFTEAKQVNYTFLPVPSWVGEKSSHADELPFVFGSPYSKENSLEKVYFGDNVPADARLWLNFFEGLTDKNKPLSDVMMRTWTNFAKSGNPNLPVPLPVGTPTWPLFNISADTVMEFNSAELKVIATPEKDRLLNLTETLFAARTAQVNADKAPSMFIA</sequence>
<evidence type="ECO:0000259" key="4">
    <source>
        <dbReference type="Pfam" id="PF00135"/>
    </source>
</evidence>
<dbReference type="InterPro" id="IPR029058">
    <property type="entry name" value="AB_hydrolase_fold"/>
</dbReference>
<reference evidence="5" key="1">
    <citation type="submission" date="2020-06" db="EMBL/GenBank/DDBJ databases">
        <title>Draft genome of Bugula neritina, a colonial animal packing powerful symbionts and potential medicines.</title>
        <authorList>
            <person name="Rayko M."/>
        </authorList>
    </citation>
    <scope>NUCLEOTIDE SEQUENCE [LARGE SCALE GENOMIC DNA]</scope>
    <source>
        <strain evidence="5">Kwan_BN1</strain>
    </source>
</reference>
<dbReference type="InterPro" id="IPR050654">
    <property type="entry name" value="AChE-related_enzymes"/>
</dbReference>
<organism evidence="5 6">
    <name type="scientific">Bugula neritina</name>
    <name type="common">Brown bryozoan</name>
    <name type="synonym">Sertularia neritina</name>
    <dbReference type="NCBI Taxonomy" id="10212"/>
    <lineage>
        <taxon>Eukaryota</taxon>
        <taxon>Metazoa</taxon>
        <taxon>Spiralia</taxon>
        <taxon>Lophotrochozoa</taxon>
        <taxon>Bryozoa</taxon>
        <taxon>Gymnolaemata</taxon>
        <taxon>Cheilostomatida</taxon>
        <taxon>Flustrina</taxon>
        <taxon>Buguloidea</taxon>
        <taxon>Bugulidae</taxon>
        <taxon>Bugula</taxon>
    </lineage>
</organism>
<keyword evidence="3" id="KW-0378">Hydrolase</keyword>
<dbReference type="AlphaFoldDB" id="A0A7J7IVV1"/>
<dbReference type="GO" id="GO:0005615">
    <property type="term" value="C:extracellular space"/>
    <property type="evidence" value="ECO:0007669"/>
    <property type="project" value="TreeGrafter"/>
</dbReference>
<dbReference type="PANTHER" id="PTHR43918:SF4">
    <property type="entry name" value="CARBOXYLIC ESTER HYDROLASE"/>
    <property type="match status" value="1"/>
</dbReference>
<dbReference type="PANTHER" id="PTHR43918">
    <property type="entry name" value="ACETYLCHOLINESTERASE"/>
    <property type="match status" value="1"/>
</dbReference>
<dbReference type="GO" id="GO:0019695">
    <property type="term" value="P:choline metabolic process"/>
    <property type="evidence" value="ECO:0007669"/>
    <property type="project" value="TreeGrafter"/>
</dbReference>
<keyword evidence="2" id="KW-0719">Serine esterase</keyword>
<keyword evidence="6" id="KW-1185">Reference proteome</keyword>
<dbReference type="OrthoDB" id="6107089at2759"/>
<dbReference type="GO" id="GO:0003990">
    <property type="term" value="F:acetylcholinesterase activity"/>
    <property type="evidence" value="ECO:0007669"/>
    <property type="project" value="TreeGrafter"/>
</dbReference>
<dbReference type="InterPro" id="IPR002018">
    <property type="entry name" value="CarbesteraseB"/>
</dbReference>
<evidence type="ECO:0000256" key="2">
    <source>
        <dbReference type="ARBA" id="ARBA00022487"/>
    </source>
</evidence>
<dbReference type="Gene3D" id="3.40.50.1820">
    <property type="entry name" value="alpha/beta hydrolase"/>
    <property type="match status" value="1"/>
</dbReference>
<dbReference type="Pfam" id="PF00135">
    <property type="entry name" value="COesterase"/>
    <property type="match status" value="1"/>
</dbReference>
<comment type="similarity">
    <text evidence="1">Belongs to the type-B carboxylesterase/lipase family.</text>
</comment>
<dbReference type="GO" id="GO:0005886">
    <property type="term" value="C:plasma membrane"/>
    <property type="evidence" value="ECO:0007669"/>
    <property type="project" value="TreeGrafter"/>
</dbReference>
<evidence type="ECO:0000313" key="5">
    <source>
        <dbReference type="EMBL" id="KAF6017687.1"/>
    </source>
</evidence>
<proteinExistence type="inferred from homology"/>
<feature type="domain" description="Carboxylesterase type B" evidence="4">
    <location>
        <begin position="5"/>
        <end position="234"/>
    </location>
</feature>
<accession>A0A7J7IVV1</accession>
<evidence type="ECO:0000256" key="1">
    <source>
        <dbReference type="ARBA" id="ARBA00005964"/>
    </source>
</evidence>
<dbReference type="GO" id="GO:0006581">
    <property type="term" value="P:acetylcholine catabolic process"/>
    <property type="evidence" value="ECO:0007669"/>
    <property type="project" value="TreeGrafter"/>
</dbReference>
<protein>
    <recommendedName>
        <fullName evidence="4">Carboxylesterase type B domain-containing protein</fullName>
    </recommendedName>
</protein>
<evidence type="ECO:0000313" key="6">
    <source>
        <dbReference type="Proteomes" id="UP000593567"/>
    </source>
</evidence>
<gene>
    <name evidence="5" type="ORF">EB796_024017</name>
</gene>
<name>A0A7J7IVV1_BUGNE</name>
<comment type="caution">
    <text evidence="5">The sequence shown here is derived from an EMBL/GenBank/DDBJ whole genome shotgun (WGS) entry which is preliminary data.</text>
</comment>